<proteinExistence type="predicted"/>
<feature type="compositionally biased region" description="Basic and acidic residues" evidence="1">
    <location>
        <begin position="57"/>
        <end position="66"/>
    </location>
</feature>
<dbReference type="InterPro" id="IPR050817">
    <property type="entry name" value="DjlA_DnaK_co-chaperone"/>
</dbReference>
<evidence type="ECO:0000313" key="3">
    <source>
        <dbReference type="EMBL" id="GAA3634168.1"/>
    </source>
</evidence>
<feature type="domain" description="J" evidence="2">
    <location>
        <begin position="1"/>
        <end position="66"/>
    </location>
</feature>
<reference evidence="4" key="1">
    <citation type="journal article" date="2019" name="Int. J. Syst. Evol. Microbiol.">
        <title>The Global Catalogue of Microorganisms (GCM) 10K type strain sequencing project: providing services to taxonomists for standard genome sequencing and annotation.</title>
        <authorList>
            <consortium name="The Broad Institute Genomics Platform"/>
            <consortium name="The Broad Institute Genome Sequencing Center for Infectious Disease"/>
            <person name="Wu L."/>
            <person name="Ma J."/>
        </authorList>
    </citation>
    <scope>NUCLEOTIDE SEQUENCE [LARGE SCALE GENOMIC DNA]</scope>
    <source>
        <strain evidence="4">JCM 16929</strain>
    </source>
</reference>
<dbReference type="SMART" id="SM00271">
    <property type="entry name" value="DnaJ"/>
    <property type="match status" value="1"/>
</dbReference>
<dbReference type="EMBL" id="BAABAB010000035">
    <property type="protein sequence ID" value="GAA3634168.1"/>
    <property type="molecule type" value="Genomic_DNA"/>
</dbReference>
<evidence type="ECO:0000313" key="4">
    <source>
        <dbReference type="Proteomes" id="UP001501490"/>
    </source>
</evidence>
<dbReference type="InterPro" id="IPR036869">
    <property type="entry name" value="J_dom_sf"/>
</dbReference>
<organism evidence="3 4">
    <name type="scientific">Microlunatus ginsengisoli</name>
    <dbReference type="NCBI Taxonomy" id="363863"/>
    <lineage>
        <taxon>Bacteria</taxon>
        <taxon>Bacillati</taxon>
        <taxon>Actinomycetota</taxon>
        <taxon>Actinomycetes</taxon>
        <taxon>Propionibacteriales</taxon>
        <taxon>Propionibacteriaceae</taxon>
        <taxon>Microlunatus</taxon>
    </lineage>
</organism>
<dbReference type="CDD" id="cd06257">
    <property type="entry name" value="DnaJ"/>
    <property type="match status" value="1"/>
</dbReference>
<comment type="caution">
    <text evidence="3">The sequence shown here is derived from an EMBL/GenBank/DDBJ whole genome shotgun (WGS) entry which is preliminary data.</text>
</comment>
<feature type="compositionally biased region" description="Basic and acidic residues" evidence="1">
    <location>
        <begin position="115"/>
        <end position="126"/>
    </location>
</feature>
<keyword evidence="4" id="KW-1185">Reference proteome</keyword>
<evidence type="ECO:0000259" key="2">
    <source>
        <dbReference type="PROSITE" id="PS50076"/>
    </source>
</evidence>
<dbReference type="PANTHER" id="PTHR24074">
    <property type="entry name" value="CO-CHAPERONE PROTEIN DJLA"/>
    <property type="match status" value="1"/>
</dbReference>
<dbReference type="InterPro" id="IPR001623">
    <property type="entry name" value="DnaJ_domain"/>
</dbReference>
<gene>
    <name evidence="3" type="ORF">GCM10022236_40900</name>
</gene>
<accession>A0ABP7AKD9</accession>
<feature type="compositionally biased region" description="Pro residues" evidence="1">
    <location>
        <begin position="67"/>
        <end position="85"/>
    </location>
</feature>
<dbReference type="Pfam" id="PF00226">
    <property type="entry name" value="DnaJ"/>
    <property type="match status" value="1"/>
</dbReference>
<dbReference type="Gene3D" id="1.10.287.110">
    <property type="entry name" value="DnaJ domain"/>
    <property type="match status" value="1"/>
</dbReference>
<dbReference type="PROSITE" id="PS50076">
    <property type="entry name" value="DNAJ_2"/>
    <property type="match status" value="1"/>
</dbReference>
<protein>
    <recommendedName>
        <fullName evidence="2">J domain-containing protein</fullName>
    </recommendedName>
</protein>
<feature type="region of interest" description="Disordered" evidence="1">
    <location>
        <begin position="57"/>
        <end position="126"/>
    </location>
</feature>
<evidence type="ECO:0000256" key="1">
    <source>
        <dbReference type="SAM" id="MobiDB-lite"/>
    </source>
</evidence>
<sequence length="126" mass="13914">MGLTRDATPEQINSAYKTLLRRYHPDTRRSGDPAADAASDAALQEVLAAYQVLHDPRRRAAYDQHHNPPPLTLTPPRPIFTPATPPGNRSSLRAGPAYWTPWPTRPPQSPNGTKPRAEPRTPPKPS</sequence>
<name>A0ABP7AKD9_9ACTN</name>
<dbReference type="SUPFAM" id="SSF46565">
    <property type="entry name" value="Chaperone J-domain"/>
    <property type="match status" value="1"/>
</dbReference>
<dbReference type="Proteomes" id="UP001501490">
    <property type="component" value="Unassembled WGS sequence"/>
</dbReference>